<feature type="active site" description="Charge relay system" evidence="6">
    <location>
        <position position="264"/>
    </location>
</feature>
<evidence type="ECO:0000256" key="4">
    <source>
        <dbReference type="ARBA" id="ARBA00022487"/>
    </source>
</evidence>
<dbReference type="Gene3D" id="3.40.50.1820">
    <property type="entry name" value="alpha/beta hydrolase"/>
    <property type="match status" value="1"/>
</dbReference>
<dbReference type="InterPro" id="IPR029058">
    <property type="entry name" value="AB_hydrolase_fold"/>
</dbReference>
<evidence type="ECO:0000256" key="5">
    <source>
        <dbReference type="ARBA" id="ARBA00022801"/>
    </source>
</evidence>
<dbReference type="FunFam" id="3.40.50.1820:FF:000002">
    <property type="entry name" value="S-formylglutathione hydrolase"/>
    <property type="match status" value="1"/>
</dbReference>
<keyword evidence="5 7" id="KW-0378">Hydrolase</keyword>
<evidence type="ECO:0000256" key="6">
    <source>
        <dbReference type="PIRSR" id="PIRSR614186-1"/>
    </source>
</evidence>
<keyword evidence="4 7" id="KW-0719">Serine esterase</keyword>
<dbReference type="GO" id="GO:0018738">
    <property type="term" value="F:S-formylglutathione hydrolase activity"/>
    <property type="evidence" value="ECO:0007669"/>
    <property type="project" value="UniProtKB-EC"/>
</dbReference>
<sequence length="286" mass="31477">MAGFLEVKKEWKCFGGTLKQLTHQSEAVGTPMRFSIFLPPQAESSPVPVLYYLSGLTCTDENFTQKGGAYRLASKLGIAVVAPDTSPRGAGIEGEDSGWDFGTGAGFYLNALQPGWKDHYRMYDYITKELVEIVCSNFPVDPNRKSITGHSMGGHGALTIAFKNPSAYKSVSAFAPICHPINCPWGDKAFTGYLGTDKELWKEYDATILMKEKGPFPSFSDILIDQGAADDFLAANQLQPEALQAACAEKNQKVSVRMQEGYDHSYFFIASFMEDHIQFHADALHS</sequence>
<evidence type="ECO:0000256" key="2">
    <source>
        <dbReference type="ARBA" id="ARBA00012479"/>
    </source>
</evidence>
<dbReference type="GO" id="GO:0052689">
    <property type="term" value="F:carboxylic ester hydrolase activity"/>
    <property type="evidence" value="ECO:0007669"/>
    <property type="project" value="UniProtKB-KW"/>
</dbReference>
<dbReference type="EMBL" id="HBHR01012934">
    <property type="protein sequence ID" value="CAD9864218.1"/>
    <property type="molecule type" value="Transcribed_RNA"/>
</dbReference>
<dbReference type="AlphaFoldDB" id="A0A7S2UZ85"/>
<proteinExistence type="inferred from homology"/>
<evidence type="ECO:0000256" key="7">
    <source>
        <dbReference type="RuleBase" id="RU363068"/>
    </source>
</evidence>
<comment type="catalytic activity">
    <reaction evidence="7">
        <text>S-formylglutathione + H2O = formate + glutathione + H(+)</text>
        <dbReference type="Rhea" id="RHEA:14961"/>
        <dbReference type="ChEBI" id="CHEBI:15377"/>
        <dbReference type="ChEBI" id="CHEBI:15378"/>
        <dbReference type="ChEBI" id="CHEBI:15740"/>
        <dbReference type="ChEBI" id="CHEBI:57688"/>
        <dbReference type="ChEBI" id="CHEBI:57925"/>
        <dbReference type="EC" id="3.1.2.12"/>
    </reaction>
</comment>
<evidence type="ECO:0000313" key="8">
    <source>
        <dbReference type="EMBL" id="CAD9864218.1"/>
    </source>
</evidence>
<reference evidence="8" key="1">
    <citation type="submission" date="2021-01" db="EMBL/GenBank/DDBJ databases">
        <authorList>
            <person name="Corre E."/>
            <person name="Pelletier E."/>
            <person name="Niang G."/>
            <person name="Scheremetjew M."/>
            <person name="Finn R."/>
            <person name="Kale V."/>
            <person name="Holt S."/>
            <person name="Cochrane G."/>
            <person name="Meng A."/>
            <person name="Brown T."/>
            <person name="Cohen L."/>
        </authorList>
    </citation>
    <scope>NUCLEOTIDE SEQUENCE</scope>
    <source>
        <strain evidence="8">CCMP1661</strain>
    </source>
</reference>
<keyword evidence="7" id="KW-0963">Cytoplasm</keyword>
<feature type="active site" description="Charge relay system" evidence="6">
    <location>
        <position position="151"/>
    </location>
</feature>
<organism evidence="8">
    <name type="scientific">Fibrocapsa japonica</name>
    <dbReference type="NCBI Taxonomy" id="94617"/>
    <lineage>
        <taxon>Eukaryota</taxon>
        <taxon>Sar</taxon>
        <taxon>Stramenopiles</taxon>
        <taxon>Ochrophyta</taxon>
        <taxon>Raphidophyceae</taxon>
        <taxon>Chattonellales</taxon>
        <taxon>Chattonellaceae</taxon>
        <taxon>Fibrocapsa</taxon>
    </lineage>
</organism>
<comment type="function">
    <text evidence="7">Serine hydrolase involved in the detoxification of formaldehyde.</text>
</comment>
<gene>
    <name evidence="8" type="ORF">FJAP1339_LOCUS6326</name>
</gene>
<comment type="subcellular location">
    <subcellularLocation>
        <location evidence="7">Cytoplasm</location>
    </subcellularLocation>
</comment>
<dbReference type="InterPro" id="IPR000801">
    <property type="entry name" value="Esterase-like"/>
</dbReference>
<dbReference type="PANTHER" id="PTHR10061:SF0">
    <property type="entry name" value="S-FORMYLGLUTATHIONE HYDROLASE"/>
    <property type="match status" value="1"/>
</dbReference>
<accession>A0A7S2UZ85</accession>
<name>A0A7S2UZ85_9STRA</name>
<protein>
    <recommendedName>
        <fullName evidence="3 7">S-formylglutathione hydrolase</fullName>
        <ecNumber evidence="2 7">3.1.2.12</ecNumber>
    </recommendedName>
</protein>
<feature type="active site" description="Charge relay system" evidence="6">
    <location>
        <position position="230"/>
    </location>
</feature>
<evidence type="ECO:0000256" key="1">
    <source>
        <dbReference type="ARBA" id="ARBA00005622"/>
    </source>
</evidence>
<dbReference type="PANTHER" id="PTHR10061">
    <property type="entry name" value="S-FORMYLGLUTATHIONE HYDROLASE"/>
    <property type="match status" value="1"/>
</dbReference>
<dbReference type="GO" id="GO:0046294">
    <property type="term" value="P:formaldehyde catabolic process"/>
    <property type="evidence" value="ECO:0007669"/>
    <property type="project" value="InterPro"/>
</dbReference>
<dbReference type="EC" id="3.1.2.12" evidence="2 7"/>
<dbReference type="GO" id="GO:0005829">
    <property type="term" value="C:cytosol"/>
    <property type="evidence" value="ECO:0007669"/>
    <property type="project" value="TreeGrafter"/>
</dbReference>
<evidence type="ECO:0000256" key="3">
    <source>
        <dbReference type="ARBA" id="ARBA00016774"/>
    </source>
</evidence>
<dbReference type="InterPro" id="IPR014186">
    <property type="entry name" value="S-formylglutathione_hydrol"/>
</dbReference>
<dbReference type="Pfam" id="PF00756">
    <property type="entry name" value="Esterase"/>
    <property type="match status" value="1"/>
</dbReference>
<dbReference type="SUPFAM" id="SSF53474">
    <property type="entry name" value="alpha/beta-Hydrolases"/>
    <property type="match status" value="1"/>
</dbReference>
<comment type="similarity">
    <text evidence="1 7">Belongs to the esterase D family.</text>
</comment>
<dbReference type="NCBIfam" id="TIGR02821">
    <property type="entry name" value="fghA_ester_D"/>
    <property type="match status" value="1"/>
</dbReference>